<dbReference type="InterPro" id="IPR013685">
    <property type="entry name" value="POTRA_FtsQ_type"/>
</dbReference>
<dbReference type="GO" id="GO:0005886">
    <property type="term" value="C:plasma membrane"/>
    <property type="evidence" value="ECO:0007669"/>
    <property type="project" value="UniProtKB-SubCell"/>
</dbReference>
<keyword evidence="5 9" id="KW-0812">Transmembrane</keyword>
<evidence type="ECO:0000313" key="12">
    <source>
        <dbReference type="Proteomes" id="UP000255264"/>
    </source>
</evidence>
<comment type="subcellular location">
    <subcellularLocation>
        <location evidence="9">Cell inner membrane</location>
        <topology evidence="9">Single-pass type II membrane protein</topology>
    </subcellularLocation>
    <subcellularLocation>
        <location evidence="1">Membrane</location>
    </subcellularLocation>
    <text evidence="9">Localizes to the division septum.</text>
</comment>
<dbReference type="PROSITE" id="PS51779">
    <property type="entry name" value="POTRA"/>
    <property type="match status" value="1"/>
</dbReference>
<dbReference type="OrthoDB" id="9790370at2"/>
<dbReference type="RefSeq" id="WP_115003163.1">
    <property type="nucleotide sequence ID" value="NZ_UGHS01000004.1"/>
</dbReference>
<evidence type="ECO:0000256" key="3">
    <source>
        <dbReference type="ARBA" id="ARBA00022519"/>
    </source>
</evidence>
<reference evidence="11 12" key="1">
    <citation type="submission" date="2018-06" db="EMBL/GenBank/DDBJ databases">
        <authorList>
            <consortium name="Pathogen Informatics"/>
            <person name="Doyle S."/>
        </authorList>
    </citation>
    <scope>NUCLEOTIDE SEQUENCE [LARGE SCALE GENOMIC DNA]</scope>
    <source>
        <strain evidence="11 12">NCTC13335</strain>
    </source>
</reference>
<keyword evidence="4 9" id="KW-0132">Cell division</keyword>
<keyword evidence="8 9" id="KW-0131">Cell cycle</keyword>
<organism evidence="11 12">
    <name type="scientific">Haemophilus pittmaniae</name>
    <dbReference type="NCBI Taxonomy" id="249188"/>
    <lineage>
        <taxon>Bacteria</taxon>
        <taxon>Pseudomonadati</taxon>
        <taxon>Pseudomonadota</taxon>
        <taxon>Gammaproteobacteria</taxon>
        <taxon>Pasteurellales</taxon>
        <taxon>Pasteurellaceae</taxon>
        <taxon>Haemophilus</taxon>
    </lineage>
</organism>
<gene>
    <name evidence="9 11" type="primary">ftsQ</name>
    <name evidence="11" type="ORF">NCTC13335_01300</name>
</gene>
<sequence>MNVIKRKSPQSTSLGKKHYLSHLRYFLQLRFLLPVIVIILAVFAYIYRQTWLDSLDEKPISAYALVGKNDYTGYADIQDVLLKMGKLKGFWGQDVSVIQEQIETLPWVKGAVVRKIWPNRLSIWVNEYQPVAIWNKTEFVTKDGTVFQLPAEKLKENNLPLLGGPDYQSLKVLEAWQQIYNDFKAKGLTVKGIVIDERGAWQVTLDNDIVLRLGRGEWKSKLGRFVTIYPQIEVPEGKKIDYIDLRYESGAAVGISENN</sequence>
<evidence type="ECO:0000256" key="5">
    <source>
        <dbReference type="ARBA" id="ARBA00022692"/>
    </source>
</evidence>
<evidence type="ECO:0000256" key="6">
    <source>
        <dbReference type="ARBA" id="ARBA00022989"/>
    </source>
</evidence>
<evidence type="ECO:0000313" key="11">
    <source>
        <dbReference type="EMBL" id="STO93428.1"/>
    </source>
</evidence>
<evidence type="ECO:0000256" key="2">
    <source>
        <dbReference type="ARBA" id="ARBA00022475"/>
    </source>
</evidence>
<feature type="transmembrane region" description="Helical" evidence="9">
    <location>
        <begin position="25"/>
        <end position="47"/>
    </location>
</feature>
<keyword evidence="2 9" id="KW-1003">Cell membrane</keyword>
<dbReference type="Gene3D" id="3.40.50.11690">
    <property type="entry name" value="Cell division protein FtsQ/DivIB"/>
    <property type="match status" value="1"/>
</dbReference>
<dbReference type="EMBL" id="UGHS01000004">
    <property type="protein sequence ID" value="STO93428.1"/>
    <property type="molecule type" value="Genomic_DNA"/>
</dbReference>
<evidence type="ECO:0000256" key="1">
    <source>
        <dbReference type="ARBA" id="ARBA00004370"/>
    </source>
</evidence>
<evidence type="ECO:0000256" key="4">
    <source>
        <dbReference type="ARBA" id="ARBA00022618"/>
    </source>
</evidence>
<dbReference type="GO" id="GO:0090529">
    <property type="term" value="P:cell septum assembly"/>
    <property type="evidence" value="ECO:0007669"/>
    <property type="project" value="InterPro"/>
</dbReference>
<dbReference type="PANTHER" id="PTHR35851">
    <property type="entry name" value="CELL DIVISION PROTEIN FTSQ"/>
    <property type="match status" value="1"/>
</dbReference>
<name>A0A377IZN2_9PAST</name>
<dbReference type="Pfam" id="PF08478">
    <property type="entry name" value="POTRA_1"/>
    <property type="match status" value="1"/>
</dbReference>
<evidence type="ECO:0000256" key="7">
    <source>
        <dbReference type="ARBA" id="ARBA00023136"/>
    </source>
</evidence>
<evidence type="ECO:0000256" key="9">
    <source>
        <dbReference type="HAMAP-Rule" id="MF_00911"/>
    </source>
</evidence>
<dbReference type="Pfam" id="PF03799">
    <property type="entry name" value="FtsQ_DivIB_C"/>
    <property type="match status" value="1"/>
</dbReference>
<comment type="function">
    <text evidence="9">Essential cell division protein. May link together the upstream cell division proteins, which are predominantly cytoplasmic, with the downstream cell division proteins, which are predominantly periplasmic. May control correct divisome assembly.</text>
</comment>
<evidence type="ECO:0000256" key="8">
    <source>
        <dbReference type="ARBA" id="ARBA00023306"/>
    </source>
</evidence>
<keyword evidence="6 9" id="KW-1133">Transmembrane helix</keyword>
<comment type="subunit">
    <text evidence="9">Part of a complex composed of FtsB, FtsL and FtsQ.</text>
</comment>
<dbReference type="PANTHER" id="PTHR35851:SF1">
    <property type="entry name" value="CELL DIVISION PROTEIN FTSQ"/>
    <property type="match status" value="1"/>
</dbReference>
<proteinExistence type="inferred from homology"/>
<dbReference type="Proteomes" id="UP000255264">
    <property type="component" value="Unassembled WGS sequence"/>
</dbReference>
<keyword evidence="3 9" id="KW-0997">Cell inner membrane</keyword>
<dbReference type="AlphaFoldDB" id="A0A377IZN2"/>
<keyword evidence="12" id="KW-1185">Reference proteome</keyword>
<dbReference type="HAMAP" id="MF_00911">
    <property type="entry name" value="FtsQ_subfam"/>
    <property type="match status" value="1"/>
</dbReference>
<comment type="similarity">
    <text evidence="9">Belongs to the FtsQ/DivIB family. FtsQ subfamily.</text>
</comment>
<dbReference type="GO" id="GO:0043093">
    <property type="term" value="P:FtsZ-dependent cytokinesis"/>
    <property type="evidence" value="ECO:0007669"/>
    <property type="project" value="UniProtKB-UniRule"/>
</dbReference>
<keyword evidence="7 9" id="KW-0472">Membrane</keyword>
<evidence type="ECO:0000259" key="10">
    <source>
        <dbReference type="PROSITE" id="PS51779"/>
    </source>
</evidence>
<dbReference type="InterPro" id="IPR026579">
    <property type="entry name" value="FtsQ"/>
</dbReference>
<accession>A0A377IZN2</accession>
<dbReference type="InterPro" id="IPR034746">
    <property type="entry name" value="POTRA"/>
</dbReference>
<protein>
    <recommendedName>
        <fullName evidence="9">Cell division protein FtsQ</fullName>
    </recommendedName>
</protein>
<dbReference type="InterPro" id="IPR045335">
    <property type="entry name" value="FtsQ_C_sf"/>
</dbReference>
<feature type="domain" description="POTRA" evidence="10">
    <location>
        <begin position="58"/>
        <end position="128"/>
    </location>
</feature>
<dbReference type="GO" id="GO:0032153">
    <property type="term" value="C:cell division site"/>
    <property type="evidence" value="ECO:0007669"/>
    <property type="project" value="UniProtKB-UniRule"/>
</dbReference>
<dbReference type="InterPro" id="IPR005548">
    <property type="entry name" value="Cell_div_FtsQ/DivIB_C"/>
</dbReference>
<dbReference type="Gene3D" id="3.10.20.310">
    <property type="entry name" value="membrane protein fhac"/>
    <property type="match status" value="1"/>
</dbReference>